<evidence type="ECO:0000313" key="3">
    <source>
        <dbReference type="Proteomes" id="UP001341840"/>
    </source>
</evidence>
<feature type="region of interest" description="Disordered" evidence="1">
    <location>
        <begin position="131"/>
        <end position="152"/>
    </location>
</feature>
<dbReference type="PANTHER" id="PTHR31587">
    <property type="entry name" value="TRANSMEMBRANE PROTEIN (DUF2215)"/>
    <property type="match status" value="1"/>
</dbReference>
<keyword evidence="3" id="KW-1185">Reference proteome</keyword>
<dbReference type="Proteomes" id="UP001341840">
    <property type="component" value="Unassembled WGS sequence"/>
</dbReference>
<comment type="caution">
    <text evidence="2">The sequence shown here is derived from an EMBL/GenBank/DDBJ whole genome shotgun (WGS) entry which is preliminary data.</text>
</comment>
<feature type="compositionally biased region" description="Acidic residues" evidence="1">
    <location>
        <begin position="135"/>
        <end position="146"/>
    </location>
</feature>
<organism evidence="2 3">
    <name type="scientific">Stylosanthes scabra</name>
    <dbReference type="NCBI Taxonomy" id="79078"/>
    <lineage>
        <taxon>Eukaryota</taxon>
        <taxon>Viridiplantae</taxon>
        <taxon>Streptophyta</taxon>
        <taxon>Embryophyta</taxon>
        <taxon>Tracheophyta</taxon>
        <taxon>Spermatophyta</taxon>
        <taxon>Magnoliopsida</taxon>
        <taxon>eudicotyledons</taxon>
        <taxon>Gunneridae</taxon>
        <taxon>Pentapetalae</taxon>
        <taxon>rosids</taxon>
        <taxon>fabids</taxon>
        <taxon>Fabales</taxon>
        <taxon>Fabaceae</taxon>
        <taxon>Papilionoideae</taxon>
        <taxon>50 kb inversion clade</taxon>
        <taxon>dalbergioids sensu lato</taxon>
        <taxon>Dalbergieae</taxon>
        <taxon>Pterocarpus clade</taxon>
        <taxon>Stylosanthes</taxon>
    </lineage>
</organism>
<evidence type="ECO:0000256" key="1">
    <source>
        <dbReference type="SAM" id="MobiDB-lite"/>
    </source>
</evidence>
<dbReference type="PANTHER" id="PTHR31587:SF3">
    <property type="entry name" value="EXPRESSED PROTEIN"/>
    <property type="match status" value="1"/>
</dbReference>
<protein>
    <submittedName>
        <fullName evidence="2">Uncharacterized protein</fullName>
    </submittedName>
</protein>
<accession>A0ABU6ZI47</accession>
<reference evidence="2 3" key="1">
    <citation type="journal article" date="2023" name="Plants (Basel)">
        <title>Bridging the Gap: Combining Genomics and Transcriptomics Approaches to Understand Stylosanthes scabra, an Orphan Legume from the Brazilian Caatinga.</title>
        <authorList>
            <person name="Ferreira-Neto J.R.C."/>
            <person name="da Silva M.D."/>
            <person name="Binneck E."/>
            <person name="de Melo N.F."/>
            <person name="da Silva R.H."/>
            <person name="de Melo A.L.T.M."/>
            <person name="Pandolfi V."/>
            <person name="Bustamante F.O."/>
            <person name="Brasileiro-Vidal A.C."/>
            <person name="Benko-Iseppon A.M."/>
        </authorList>
    </citation>
    <scope>NUCLEOTIDE SEQUENCE [LARGE SCALE GENOMIC DNA]</scope>
    <source>
        <tissue evidence="2">Leaves</tissue>
    </source>
</reference>
<feature type="region of interest" description="Disordered" evidence="1">
    <location>
        <begin position="26"/>
        <end position="81"/>
    </location>
</feature>
<proteinExistence type="predicted"/>
<name>A0ABU6ZI47_9FABA</name>
<dbReference type="EMBL" id="JASCZI010272314">
    <property type="protein sequence ID" value="MED6221619.1"/>
    <property type="molecule type" value="Genomic_DNA"/>
</dbReference>
<evidence type="ECO:0000313" key="2">
    <source>
        <dbReference type="EMBL" id="MED6221619.1"/>
    </source>
</evidence>
<sequence length="167" mass="19027">MWLREGYETSRSDSYSKQWVRERRGRAEFLSKTPPKGKGWSNPKRSPWSKSPVRGVVSPSPISSITPGSSGSRAGQDFYSSFHKTRNRTKFTKNEWDEFTQDSTRQAISELVASPEFTDWMIDHADRIKLLPTESSDEEMGSESDSTEVGSGSETRYRIFNWGWGGD</sequence>
<feature type="compositionally biased region" description="Low complexity" evidence="1">
    <location>
        <begin position="51"/>
        <end position="73"/>
    </location>
</feature>
<gene>
    <name evidence="2" type="ORF">PIB30_056569</name>
</gene>